<evidence type="ECO:0000313" key="1">
    <source>
        <dbReference type="EMBL" id="PMD25173.1"/>
    </source>
</evidence>
<dbReference type="Proteomes" id="UP000235672">
    <property type="component" value="Unassembled WGS sequence"/>
</dbReference>
<reference evidence="1 2" key="1">
    <citation type="submission" date="2016-05" db="EMBL/GenBank/DDBJ databases">
        <title>A degradative enzymes factory behind the ericoid mycorrhizal symbiosis.</title>
        <authorList>
            <consortium name="DOE Joint Genome Institute"/>
            <person name="Martino E."/>
            <person name="Morin E."/>
            <person name="Grelet G."/>
            <person name="Kuo A."/>
            <person name="Kohler A."/>
            <person name="Daghino S."/>
            <person name="Barry K."/>
            <person name="Choi C."/>
            <person name="Cichocki N."/>
            <person name="Clum A."/>
            <person name="Copeland A."/>
            <person name="Hainaut M."/>
            <person name="Haridas S."/>
            <person name="Labutti K."/>
            <person name="Lindquist E."/>
            <person name="Lipzen A."/>
            <person name="Khouja H.-R."/>
            <person name="Murat C."/>
            <person name="Ohm R."/>
            <person name="Olson A."/>
            <person name="Spatafora J."/>
            <person name="Veneault-Fourrey C."/>
            <person name="Henrissat B."/>
            <person name="Grigoriev I."/>
            <person name="Martin F."/>
            <person name="Perotto S."/>
        </authorList>
    </citation>
    <scope>NUCLEOTIDE SEQUENCE [LARGE SCALE GENOMIC DNA]</scope>
    <source>
        <strain evidence="1 2">UAMH 7357</strain>
    </source>
</reference>
<keyword evidence="2" id="KW-1185">Reference proteome</keyword>
<organism evidence="1 2">
    <name type="scientific">Hyaloscypha hepaticicola</name>
    <dbReference type="NCBI Taxonomy" id="2082293"/>
    <lineage>
        <taxon>Eukaryota</taxon>
        <taxon>Fungi</taxon>
        <taxon>Dikarya</taxon>
        <taxon>Ascomycota</taxon>
        <taxon>Pezizomycotina</taxon>
        <taxon>Leotiomycetes</taxon>
        <taxon>Helotiales</taxon>
        <taxon>Hyaloscyphaceae</taxon>
        <taxon>Hyaloscypha</taxon>
    </lineage>
</organism>
<dbReference type="EMBL" id="KZ613471">
    <property type="protein sequence ID" value="PMD25173.1"/>
    <property type="molecule type" value="Genomic_DNA"/>
</dbReference>
<gene>
    <name evidence="1" type="ORF">NA56DRAFT_699982</name>
</gene>
<sequence length="65" mass="7120">MADQRLISRPQSVSQLKVLINQSITSLTALPIVVTGYISNTSSSSHPIRVMRRSKPNMLKGQAGR</sequence>
<dbReference type="AlphaFoldDB" id="A0A2J6QFX0"/>
<proteinExistence type="predicted"/>
<accession>A0A2J6QFX0</accession>
<evidence type="ECO:0000313" key="2">
    <source>
        <dbReference type="Proteomes" id="UP000235672"/>
    </source>
</evidence>
<name>A0A2J6QFX0_9HELO</name>
<protein>
    <submittedName>
        <fullName evidence="1">Uncharacterized protein</fullName>
    </submittedName>
</protein>